<evidence type="ECO:0000256" key="2">
    <source>
        <dbReference type="ARBA" id="ARBA00022747"/>
    </source>
</evidence>
<evidence type="ECO:0000313" key="5">
    <source>
        <dbReference type="EMBL" id="RBO85275.1"/>
    </source>
</evidence>
<comment type="caution">
    <text evidence="5">The sequence shown here is derived from an EMBL/GenBank/DDBJ whole genome shotgun (WGS) entry which is preliminary data.</text>
</comment>
<dbReference type="Proteomes" id="UP000252586">
    <property type="component" value="Unassembled WGS sequence"/>
</dbReference>
<comment type="similarity">
    <text evidence="1">Belongs to the type-I restriction system S methylase family.</text>
</comment>
<keyword evidence="6" id="KW-1185">Reference proteome</keyword>
<dbReference type="PANTHER" id="PTHR30408:SF12">
    <property type="entry name" value="TYPE I RESTRICTION ENZYME MJAVIII SPECIFICITY SUBUNIT"/>
    <property type="match status" value="1"/>
</dbReference>
<dbReference type="InterPro" id="IPR044946">
    <property type="entry name" value="Restrct_endonuc_typeI_TRD_sf"/>
</dbReference>
<dbReference type="Pfam" id="PF01420">
    <property type="entry name" value="Methylase_S"/>
    <property type="match status" value="2"/>
</dbReference>
<evidence type="ECO:0000256" key="1">
    <source>
        <dbReference type="ARBA" id="ARBA00010923"/>
    </source>
</evidence>
<protein>
    <submittedName>
        <fullName evidence="5">Type I restriction enzyme S subunit</fullName>
    </submittedName>
</protein>
<dbReference type="GO" id="GO:0003677">
    <property type="term" value="F:DNA binding"/>
    <property type="evidence" value="ECO:0007669"/>
    <property type="project" value="UniProtKB-KW"/>
</dbReference>
<dbReference type="GO" id="GO:0009307">
    <property type="term" value="P:DNA restriction-modification system"/>
    <property type="evidence" value="ECO:0007669"/>
    <property type="project" value="UniProtKB-KW"/>
</dbReference>
<dbReference type="PANTHER" id="PTHR30408">
    <property type="entry name" value="TYPE-1 RESTRICTION ENZYME ECOKI SPECIFICITY PROTEIN"/>
    <property type="match status" value="1"/>
</dbReference>
<evidence type="ECO:0000259" key="4">
    <source>
        <dbReference type="Pfam" id="PF01420"/>
    </source>
</evidence>
<keyword evidence="3" id="KW-0238">DNA-binding</keyword>
<dbReference type="CDD" id="cd16961">
    <property type="entry name" value="RMtype1_S_TRD-CR_like"/>
    <property type="match status" value="1"/>
</dbReference>
<dbReference type="SUPFAM" id="SSF116734">
    <property type="entry name" value="DNA methylase specificity domain"/>
    <property type="match status" value="2"/>
</dbReference>
<dbReference type="STRING" id="1210090.GCA_001613185_03073"/>
<dbReference type="OrthoDB" id="3197085at2"/>
<organism evidence="5 6">
    <name type="scientific">Nocardia puris</name>
    <dbReference type="NCBI Taxonomy" id="208602"/>
    <lineage>
        <taxon>Bacteria</taxon>
        <taxon>Bacillati</taxon>
        <taxon>Actinomycetota</taxon>
        <taxon>Actinomycetes</taxon>
        <taxon>Mycobacteriales</taxon>
        <taxon>Nocardiaceae</taxon>
        <taxon>Nocardia</taxon>
    </lineage>
</organism>
<evidence type="ECO:0000313" key="6">
    <source>
        <dbReference type="Proteomes" id="UP000252586"/>
    </source>
</evidence>
<keyword evidence="2" id="KW-0680">Restriction system</keyword>
<name>A0A366D5P8_9NOCA</name>
<gene>
    <name evidence="5" type="ORF">DFR74_115123</name>
</gene>
<dbReference type="CDD" id="cd17247">
    <property type="entry name" value="RMtype1_S_Eco2747I-TRD2-CR2_like"/>
    <property type="match status" value="1"/>
</dbReference>
<feature type="domain" description="Type I restriction modification DNA specificity" evidence="4">
    <location>
        <begin position="81"/>
        <end position="202"/>
    </location>
</feature>
<dbReference type="AlphaFoldDB" id="A0A366D5P8"/>
<proteinExistence type="inferred from homology"/>
<accession>A0A366D5P8</accession>
<dbReference type="InterPro" id="IPR052021">
    <property type="entry name" value="Type-I_RS_S_subunit"/>
</dbReference>
<dbReference type="RefSeq" id="WP_147265970.1">
    <property type="nucleotide sequence ID" value="NZ_QNRE01000015.1"/>
</dbReference>
<sequence length="434" mass="48271">MSVETADPVAERVEKWLGGVPCGWAGARLFEIAQAWTSNVDKHAVEGQPCVRLCNYVDVYKNDSIVDSLDFMKATATREQIKKFRIRLGDTLITKDSETATDIGVPAFVEYEADDLICGYHLAIVRPDARKAVPKYMYWVLASKPVARQWGVTAAGVTRVGIRSTDLNKVTIPLPPLDEQRAITDFLDRETAQTDALVAKQEELIGLLQERRRMVVPSILSKLTPDGLRPDKLHRRTRMGNGSTPRAGEDRYWLDGDVPWLNSSVVNSPEVYEPSKFVTRAAVEECHLPMVSPGSLVVALTGQGKTRGAATILRIKSTINQHLAFIEPDERYWVPEYLLWIMRSKYEHLRRVSSENGATKGGLTVGDLRALRVPMPDLEVQRHLVAELIDATSRIDALIAKAEEHIALAKERRSALITAAVTGQIDVRTARMAG</sequence>
<feature type="domain" description="Type I restriction modification DNA specificity" evidence="4">
    <location>
        <begin position="241"/>
        <end position="388"/>
    </location>
</feature>
<dbReference type="EMBL" id="QNRE01000015">
    <property type="protein sequence ID" value="RBO85275.1"/>
    <property type="molecule type" value="Genomic_DNA"/>
</dbReference>
<reference evidence="5 6" key="1">
    <citation type="submission" date="2018-06" db="EMBL/GenBank/DDBJ databases">
        <title>Genomic Encyclopedia of Type Strains, Phase IV (KMG-IV): sequencing the most valuable type-strain genomes for metagenomic binning, comparative biology and taxonomic classification.</title>
        <authorList>
            <person name="Goeker M."/>
        </authorList>
    </citation>
    <scope>NUCLEOTIDE SEQUENCE [LARGE SCALE GENOMIC DNA]</scope>
    <source>
        <strain evidence="5 6">DSM 44599</strain>
    </source>
</reference>
<dbReference type="InterPro" id="IPR000055">
    <property type="entry name" value="Restrct_endonuc_typeI_TRD"/>
</dbReference>
<evidence type="ECO:0000256" key="3">
    <source>
        <dbReference type="ARBA" id="ARBA00023125"/>
    </source>
</evidence>
<dbReference type="Gene3D" id="3.90.220.20">
    <property type="entry name" value="DNA methylase specificity domains"/>
    <property type="match status" value="2"/>
</dbReference>